<reference evidence="5" key="1">
    <citation type="submission" date="2018-04" db="EMBL/GenBank/DDBJ databases">
        <authorList>
            <person name="Cornet L."/>
        </authorList>
    </citation>
    <scope>NUCLEOTIDE SEQUENCE [LARGE SCALE GENOMIC DNA]</scope>
</reference>
<proteinExistence type="inferred from homology"/>
<gene>
    <name evidence="4" type="ORF">DCF25_17885</name>
</gene>
<evidence type="ECO:0000256" key="1">
    <source>
        <dbReference type="ARBA" id="ARBA00007125"/>
    </source>
</evidence>
<dbReference type="SUPFAM" id="SSF53067">
    <property type="entry name" value="Actin-like ATPase domain"/>
    <property type="match status" value="2"/>
</dbReference>
<evidence type="ECO:0000313" key="4">
    <source>
        <dbReference type="EMBL" id="PZO12303.1"/>
    </source>
</evidence>
<organism evidence="4 5">
    <name type="scientific">Leptolyngbya foveolarum</name>
    <dbReference type="NCBI Taxonomy" id="47253"/>
    <lineage>
        <taxon>Bacteria</taxon>
        <taxon>Bacillati</taxon>
        <taxon>Cyanobacteriota</taxon>
        <taxon>Cyanophyceae</taxon>
        <taxon>Leptolyngbyales</taxon>
        <taxon>Leptolyngbyaceae</taxon>
        <taxon>Leptolyngbya group</taxon>
        <taxon>Leptolyngbya</taxon>
    </lineage>
</organism>
<dbReference type="PANTHER" id="PTHR30005">
    <property type="entry name" value="EXOPOLYPHOSPHATASE"/>
    <property type="match status" value="1"/>
</dbReference>
<dbReference type="Proteomes" id="UP000249354">
    <property type="component" value="Unassembled WGS sequence"/>
</dbReference>
<evidence type="ECO:0000256" key="2">
    <source>
        <dbReference type="SAM" id="MobiDB-lite"/>
    </source>
</evidence>
<comment type="similarity">
    <text evidence="1">Belongs to the GppA/Ppx family.</text>
</comment>
<dbReference type="GO" id="GO:0016462">
    <property type="term" value="F:pyrophosphatase activity"/>
    <property type="evidence" value="ECO:0007669"/>
    <property type="project" value="TreeGrafter"/>
</dbReference>
<dbReference type="CDD" id="cd24006">
    <property type="entry name" value="ASKHA_NBD_PPX_GppA"/>
    <property type="match status" value="1"/>
</dbReference>
<dbReference type="Gene3D" id="3.30.420.40">
    <property type="match status" value="1"/>
</dbReference>
<dbReference type="InterPro" id="IPR003695">
    <property type="entry name" value="Ppx_GppA_N"/>
</dbReference>
<reference evidence="4 5" key="2">
    <citation type="submission" date="2018-06" db="EMBL/GenBank/DDBJ databases">
        <title>Metagenomic assembly of (sub)arctic Cyanobacteria and their associated microbiome from non-axenic cultures.</title>
        <authorList>
            <person name="Baurain D."/>
        </authorList>
    </citation>
    <scope>NUCLEOTIDE SEQUENCE [LARGE SCALE GENOMIC DNA]</scope>
    <source>
        <strain evidence="4">ULC129bin1</strain>
    </source>
</reference>
<protein>
    <recommendedName>
        <fullName evidence="3">Ppx/GppA phosphatase N-terminal domain-containing protein</fullName>
    </recommendedName>
</protein>
<feature type="region of interest" description="Disordered" evidence="2">
    <location>
        <begin position="1"/>
        <end position="40"/>
    </location>
</feature>
<evidence type="ECO:0000313" key="5">
    <source>
        <dbReference type="Proteomes" id="UP000249354"/>
    </source>
</evidence>
<accession>A0A2W4TU39</accession>
<dbReference type="FunFam" id="3.30.420.40:FF:000023">
    <property type="entry name" value="Guanosine-5'-triphosphate,3'-diphosphate pyrophosphatase"/>
    <property type="match status" value="1"/>
</dbReference>
<dbReference type="AlphaFoldDB" id="A0A2W4TU39"/>
<dbReference type="Gene3D" id="3.30.420.150">
    <property type="entry name" value="Exopolyphosphatase. Domain 2"/>
    <property type="match status" value="1"/>
</dbReference>
<feature type="domain" description="Ppx/GppA phosphatase N-terminal" evidence="3">
    <location>
        <begin position="63"/>
        <end position="231"/>
    </location>
</feature>
<comment type="caution">
    <text evidence="4">The sequence shown here is derived from an EMBL/GenBank/DDBJ whole genome shotgun (WGS) entry which is preliminary data.</text>
</comment>
<evidence type="ECO:0000259" key="3">
    <source>
        <dbReference type="Pfam" id="PF02541"/>
    </source>
</evidence>
<dbReference type="InterPro" id="IPR050273">
    <property type="entry name" value="GppA/Ppx_hydrolase"/>
</dbReference>
<dbReference type="Pfam" id="PF02541">
    <property type="entry name" value="Ppx-GppA"/>
    <property type="match status" value="1"/>
</dbReference>
<name>A0A2W4TU39_9CYAN</name>
<dbReference type="EMBL" id="QBMC01000153">
    <property type="protein sequence ID" value="PZO12303.1"/>
    <property type="molecule type" value="Genomic_DNA"/>
</dbReference>
<sequence length="232" mass="24789">MTTRVTAEVSSSSLQPPLPPRVPIRQTSNGAYPQPDLPKNKLPGNSEFILAAIDIGTNSVHMVIVRVDATLPSFNIIGKEKETVRLGEFCEDTGNLTEEAIARCLVALKRCLKIAANFKADDIVAVATSAVREAGNGQAFIERVKTETGLPINLISGTEEARRIYLGVISGMELKGKPHAIIDIGGGSTEIVLGSGGTPDFVSSSKVGAVRLTARFVTTDPLNKKEFEYLRA</sequence>
<dbReference type="InterPro" id="IPR043129">
    <property type="entry name" value="ATPase_NBD"/>
</dbReference>
<dbReference type="PANTHER" id="PTHR30005:SF0">
    <property type="entry name" value="RETROGRADE REGULATION PROTEIN 2"/>
    <property type="match status" value="1"/>
</dbReference>